<dbReference type="Proteomes" id="UP000028582">
    <property type="component" value="Unassembled WGS sequence"/>
</dbReference>
<evidence type="ECO:0000313" key="2">
    <source>
        <dbReference type="Proteomes" id="UP000028582"/>
    </source>
</evidence>
<gene>
    <name evidence="1" type="ORF">F444_11635</name>
</gene>
<comment type="caution">
    <text evidence="1">The sequence shown here is derived from an EMBL/GenBank/DDBJ whole genome shotgun (WGS) entry which is preliminary data.</text>
</comment>
<name>A0A080ZZT6_PHYNI</name>
<proteinExistence type="predicted"/>
<reference evidence="1 2" key="1">
    <citation type="submission" date="2013-11" db="EMBL/GenBank/DDBJ databases">
        <title>The Genome Sequence of Phytophthora parasitica P1976.</title>
        <authorList>
            <consortium name="The Broad Institute Genomics Platform"/>
            <person name="Russ C."/>
            <person name="Tyler B."/>
            <person name="Panabieres F."/>
            <person name="Shan W."/>
            <person name="Tripathy S."/>
            <person name="Grunwald N."/>
            <person name="Machado M."/>
            <person name="Johnson C.S."/>
            <person name="Walker B."/>
            <person name="Young S."/>
            <person name="Zeng Q."/>
            <person name="Gargeya S."/>
            <person name="Fitzgerald M."/>
            <person name="Haas B."/>
            <person name="Abouelleil A."/>
            <person name="Allen A.W."/>
            <person name="Alvarado L."/>
            <person name="Arachchi H.M."/>
            <person name="Berlin A.M."/>
            <person name="Chapman S.B."/>
            <person name="Gainer-Dewar J."/>
            <person name="Goldberg J."/>
            <person name="Griggs A."/>
            <person name="Gujja S."/>
            <person name="Hansen M."/>
            <person name="Howarth C."/>
            <person name="Imamovic A."/>
            <person name="Ireland A."/>
            <person name="Larimer J."/>
            <person name="McCowan C."/>
            <person name="Murphy C."/>
            <person name="Pearson M."/>
            <person name="Poon T.W."/>
            <person name="Priest M."/>
            <person name="Roberts A."/>
            <person name="Saif S."/>
            <person name="Shea T."/>
            <person name="Sisk P."/>
            <person name="Sykes S."/>
            <person name="Wortman J."/>
            <person name="Nusbaum C."/>
            <person name="Birren B."/>
        </authorList>
    </citation>
    <scope>NUCLEOTIDE SEQUENCE [LARGE SCALE GENOMIC DNA]</scope>
    <source>
        <strain evidence="1 2">P1976</strain>
    </source>
</reference>
<organism evidence="1 2">
    <name type="scientific">Phytophthora nicotianae P1976</name>
    <dbReference type="NCBI Taxonomy" id="1317066"/>
    <lineage>
        <taxon>Eukaryota</taxon>
        <taxon>Sar</taxon>
        <taxon>Stramenopiles</taxon>
        <taxon>Oomycota</taxon>
        <taxon>Peronosporomycetes</taxon>
        <taxon>Peronosporales</taxon>
        <taxon>Peronosporaceae</taxon>
        <taxon>Phytophthora</taxon>
    </lineage>
</organism>
<protein>
    <submittedName>
        <fullName evidence="1">Uncharacterized protein</fullName>
    </submittedName>
</protein>
<dbReference type="EMBL" id="ANJA01002083">
    <property type="protein sequence ID" value="ETO72147.1"/>
    <property type="molecule type" value="Genomic_DNA"/>
</dbReference>
<evidence type="ECO:0000313" key="1">
    <source>
        <dbReference type="EMBL" id="ETO72147.1"/>
    </source>
</evidence>
<dbReference type="AlphaFoldDB" id="A0A080ZZT6"/>
<sequence length="34" mass="3901">SKAIWWSVGWIATDEKRCAAFSRIVRNTIIRAPP</sequence>
<feature type="non-terminal residue" evidence="1">
    <location>
        <position position="1"/>
    </location>
</feature>
<accession>A0A080ZZT6</accession>